<dbReference type="EMBL" id="ML986835">
    <property type="protein sequence ID" value="KAF2257839.1"/>
    <property type="molecule type" value="Genomic_DNA"/>
</dbReference>
<comment type="caution">
    <text evidence="1">The sequence shown here is derived from an EMBL/GenBank/DDBJ whole genome shotgun (WGS) entry which is preliminary data.</text>
</comment>
<sequence length="116" mass="13056">MHPLKRCRNFLREDRYAQSLNVDSNDHNTIQEARQVAQAAKREAFDAAIEAATAAEEAALEVGKIRNQAMRLQLGVMDLVTRQAQGEDRSEQIMEVTEEMKANIALDEGKEAGWEL</sequence>
<reference evidence="2" key="1">
    <citation type="journal article" date="2020" name="Stud. Mycol.">
        <title>101 Dothideomycetes genomes: A test case for predicting lifestyles and emergence of pathogens.</title>
        <authorList>
            <person name="Haridas S."/>
            <person name="Albert R."/>
            <person name="Binder M."/>
            <person name="Bloem J."/>
            <person name="LaButti K."/>
            <person name="Salamov A."/>
            <person name="Andreopoulos B."/>
            <person name="Baker S."/>
            <person name="Barry K."/>
            <person name="Bills G."/>
            <person name="Bluhm B."/>
            <person name="Cannon C."/>
            <person name="Castanera R."/>
            <person name="Culley D."/>
            <person name="Daum C."/>
            <person name="Ezra D."/>
            <person name="Gonzalez J."/>
            <person name="Henrissat B."/>
            <person name="Kuo A."/>
            <person name="Liang C."/>
            <person name="Lipzen A."/>
            <person name="Lutzoni F."/>
            <person name="Magnuson J."/>
            <person name="Mondo S."/>
            <person name="Nolan M."/>
            <person name="Ohm R."/>
            <person name="Pangilinan J."/>
            <person name="Park H.-J."/>
            <person name="Ramirez L."/>
            <person name="Alfaro M."/>
            <person name="Sun H."/>
            <person name="Tritt A."/>
            <person name="Yoshinaga Y."/>
            <person name="Zwiers L.-H."/>
            <person name="Turgeon B."/>
            <person name="Goodwin S."/>
            <person name="Spatafora J."/>
            <person name="Crous P."/>
            <person name="Grigoriev I."/>
        </authorList>
    </citation>
    <scope>NUCLEOTIDE SEQUENCE [LARGE SCALE GENOMIC DNA]</scope>
    <source>
        <strain evidence="2">CBS 304.66</strain>
    </source>
</reference>
<dbReference type="AlphaFoldDB" id="A0A9P4K1M1"/>
<evidence type="ECO:0000313" key="1">
    <source>
        <dbReference type="EMBL" id="KAF2257839.1"/>
    </source>
</evidence>
<dbReference type="Proteomes" id="UP000800093">
    <property type="component" value="Unassembled WGS sequence"/>
</dbReference>
<gene>
    <name evidence="1" type="ORF">CC78DRAFT_622304</name>
</gene>
<protein>
    <submittedName>
        <fullName evidence="1">Uncharacterized protein</fullName>
    </submittedName>
</protein>
<name>A0A9P4K1M1_9PLEO</name>
<proteinExistence type="predicted"/>
<evidence type="ECO:0000313" key="2">
    <source>
        <dbReference type="Proteomes" id="UP000800093"/>
    </source>
</evidence>
<dbReference type="OrthoDB" id="2151417at2759"/>
<accession>A0A9P4K1M1</accession>
<keyword evidence="2" id="KW-1185">Reference proteome</keyword>
<organism evidence="1 2">
    <name type="scientific">Lojkania enalia</name>
    <dbReference type="NCBI Taxonomy" id="147567"/>
    <lineage>
        <taxon>Eukaryota</taxon>
        <taxon>Fungi</taxon>
        <taxon>Dikarya</taxon>
        <taxon>Ascomycota</taxon>
        <taxon>Pezizomycotina</taxon>
        <taxon>Dothideomycetes</taxon>
        <taxon>Pleosporomycetidae</taxon>
        <taxon>Pleosporales</taxon>
        <taxon>Pleosporales incertae sedis</taxon>
        <taxon>Lojkania</taxon>
    </lineage>
</organism>